<organism evidence="9 11">
    <name type="scientific">Fusarium poae</name>
    <dbReference type="NCBI Taxonomy" id="36050"/>
    <lineage>
        <taxon>Eukaryota</taxon>
        <taxon>Fungi</taxon>
        <taxon>Dikarya</taxon>
        <taxon>Ascomycota</taxon>
        <taxon>Pezizomycotina</taxon>
        <taxon>Sordariomycetes</taxon>
        <taxon>Hypocreomycetidae</taxon>
        <taxon>Hypocreales</taxon>
        <taxon>Nectriaceae</taxon>
        <taxon>Fusarium</taxon>
    </lineage>
</organism>
<sequence>MALTELVVNEPTTRPFQCDWQSCTKSFNRKSDLQRHYRTHTNERPYACSIPGCGKRFIQRSALTVHIRTHTGEKPHSCQHIDCDKRFSDSSSLARHRRIHAGKRPYKCAHDGCPKSFCRKATMAKSPSTPQHSSMTSSPHDVVSMGQLVHNSSLPHASSYADFESPVHGHHTPPHYAHRHGIPTTVPYEYHGHTVPGQQAHDKIVHRAAAIWRQAYYVTEQENPGAATITSSLRAHYHLSQQVEQPTMEMLYSASGIPTWIQSSHSTFSATSVPSPMVQDGFYTHQPTTKPAYLTAEAQLAMVQNHQPVQHRIAQPQKPFVSQPQHLLSTAEHYRPPSSHPQQEQ</sequence>
<name>A0A1B8A664_FUSPO</name>
<dbReference type="GO" id="GO:0005667">
    <property type="term" value="C:transcription regulator complex"/>
    <property type="evidence" value="ECO:0007669"/>
    <property type="project" value="TreeGrafter"/>
</dbReference>
<keyword evidence="4" id="KW-0862">Zinc</keyword>
<comment type="caution">
    <text evidence="9">The sequence shown here is derived from an EMBL/GenBank/DDBJ whole genome shotgun (WGS) entry which is preliminary data.</text>
</comment>
<dbReference type="GO" id="GO:0000785">
    <property type="term" value="C:chromatin"/>
    <property type="evidence" value="ECO:0007669"/>
    <property type="project" value="TreeGrafter"/>
</dbReference>
<evidence type="ECO:0000256" key="4">
    <source>
        <dbReference type="ARBA" id="ARBA00022833"/>
    </source>
</evidence>
<dbReference type="STRING" id="36050.A0A1B8A664"/>
<dbReference type="GO" id="GO:0008270">
    <property type="term" value="F:zinc ion binding"/>
    <property type="evidence" value="ECO:0007669"/>
    <property type="project" value="UniProtKB-KW"/>
</dbReference>
<dbReference type="EMBL" id="LYXU01000164">
    <property type="protein sequence ID" value="OBS15288.1"/>
    <property type="molecule type" value="Genomic_DNA"/>
</dbReference>
<evidence type="ECO:0000256" key="2">
    <source>
        <dbReference type="ARBA" id="ARBA00022737"/>
    </source>
</evidence>
<feature type="domain" description="C2H2-type" evidence="7">
    <location>
        <begin position="16"/>
        <end position="45"/>
    </location>
</feature>
<feature type="domain" description="C2H2-type" evidence="7">
    <location>
        <begin position="46"/>
        <end position="75"/>
    </location>
</feature>
<dbReference type="EMBL" id="LYXU01000018">
    <property type="protein sequence ID" value="OBS17407.1"/>
    <property type="molecule type" value="Genomic_DNA"/>
</dbReference>
<protein>
    <recommendedName>
        <fullName evidence="7">C2H2-type domain-containing protein</fullName>
    </recommendedName>
</protein>
<dbReference type="GO" id="GO:0000981">
    <property type="term" value="F:DNA-binding transcription factor activity, RNA polymerase II-specific"/>
    <property type="evidence" value="ECO:0007669"/>
    <property type="project" value="UniProtKB-ARBA"/>
</dbReference>
<keyword evidence="2" id="KW-0677">Repeat</keyword>
<dbReference type="InterPro" id="IPR036236">
    <property type="entry name" value="Znf_C2H2_sf"/>
</dbReference>
<dbReference type="PROSITE" id="PS00028">
    <property type="entry name" value="ZINC_FINGER_C2H2_1"/>
    <property type="match status" value="3"/>
</dbReference>
<evidence type="ECO:0000256" key="3">
    <source>
        <dbReference type="ARBA" id="ARBA00022771"/>
    </source>
</evidence>
<dbReference type="Gene3D" id="3.30.160.60">
    <property type="entry name" value="Classic Zinc Finger"/>
    <property type="match status" value="4"/>
</dbReference>
<dbReference type="AlphaFoldDB" id="A0A1B8A664"/>
<keyword evidence="3 5" id="KW-0863">Zinc-finger</keyword>
<keyword evidence="1" id="KW-0479">Metal-binding</keyword>
<dbReference type="SUPFAM" id="SSF57667">
    <property type="entry name" value="beta-beta-alpha zinc fingers"/>
    <property type="match status" value="2"/>
</dbReference>
<evidence type="ECO:0000256" key="1">
    <source>
        <dbReference type="ARBA" id="ARBA00022723"/>
    </source>
</evidence>
<dbReference type="PANTHER" id="PTHR14003">
    <property type="entry name" value="TRANSCRIPTIONAL REPRESSOR PROTEIN YY"/>
    <property type="match status" value="1"/>
</dbReference>
<dbReference type="FunFam" id="3.30.160.60:FF:000125">
    <property type="entry name" value="Putative zinc finger protein 143"/>
    <property type="match status" value="2"/>
</dbReference>
<dbReference type="InterPro" id="IPR013087">
    <property type="entry name" value="Znf_C2H2_type"/>
</dbReference>
<evidence type="ECO:0000313" key="10">
    <source>
        <dbReference type="EMBL" id="OBS17407.1"/>
    </source>
</evidence>
<dbReference type="PROSITE" id="PS50157">
    <property type="entry name" value="ZINC_FINGER_C2H2_2"/>
    <property type="match status" value="3"/>
</dbReference>
<dbReference type="PANTHER" id="PTHR14003:SF22">
    <property type="entry name" value="FINGER DOMAIN PROTEIN, PUTATIVE (AFU_ORTHOLOGUE AFUA_4G11480)-RELATED"/>
    <property type="match status" value="1"/>
</dbReference>
<dbReference type="FunFam" id="3.30.160.60:FF:002343">
    <property type="entry name" value="Zinc finger protein 33A"/>
    <property type="match status" value="1"/>
</dbReference>
<evidence type="ECO:0000313" key="11">
    <source>
        <dbReference type="Proteomes" id="UP000091967"/>
    </source>
</evidence>
<dbReference type="Pfam" id="PF00096">
    <property type="entry name" value="zf-C2H2"/>
    <property type="match status" value="3"/>
</dbReference>
<evidence type="ECO:0000259" key="7">
    <source>
        <dbReference type="PROSITE" id="PS50157"/>
    </source>
</evidence>
<feature type="domain" description="C2H2-type" evidence="7">
    <location>
        <begin position="76"/>
        <end position="105"/>
    </location>
</feature>
<dbReference type="GO" id="GO:0000978">
    <property type="term" value="F:RNA polymerase II cis-regulatory region sequence-specific DNA binding"/>
    <property type="evidence" value="ECO:0007669"/>
    <property type="project" value="TreeGrafter"/>
</dbReference>
<evidence type="ECO:0000313" key="8">
    <source>
        <dbReference type="EMBL" id="OBS15288.1"/>
    </source>
</evidence>
<accession>A0A1B8A664</accession>
<evidence type="ECO:0000256" key="6">
    <source>
        <dbReference type="SAM" id="MobiDB-lite"/>
    </source>
</evidence>
<gene>
    <name evidence="10" type="ORF">FPOA_12059</name>
    <name evidence="9" type="ORF">FPOA_13293</name>
    <name evidence="8" type="ORF">FPOA_13878</name>
</gene>
<feature type="compositionally biased region" description="Basic residues" evidence="6">
    <location>
        <begin position="168"/>
        <end position="181"/>
    </location>
</feature>
<dbReference type="EMBL" id="LYXU01000119">
    <property type="protein sequence ID" value="OBS15945.1"/>
    <property type="molecule type" value="Genomic_DNA"/>
</dbReference>
<dbReference type="SMART" id="SM00355">
    <property type="entry name" value="ZnF_C2H2"/>
    <property type="match status" value="3"/>
</dbReference>
<evidence type="ECO:0000313" key="9">
    <source>
        <dbReference type="EMBL" id="OBS15945.1"/>
    </source>
</evidence>
<feature type="region of interest" description="Disordered" evidence="6">
    <location>
        <begin position="157"/>
        <end position="185"/>
    </location>
</feature>
<dbReference type="OrthoDB" id="5089475at2759"/>
<dbReference type="Proteomes" id="UP000091967">
    <property type="component" value="Unassembled WGS sequence"/>
</dbReference>
<evidence type="ECO:0000256" key="5">
    <source>
        <dbReference type="PROSITE-ProRule" id="PRU00042"/>
    </source>
</evidence>
<proteinExistence type="predicted"/>
<keyword evidence="11" id="KW-1185">Reference proteome</keyword>
<reference evidence="9 11" key="1">
    <citation type="submission" date="2016-06" db="EMBL/GenBank/DDBJ databases">
        <title>Living apart together: crosstalk between the core and supernumerary genomes in a fungal plant pathogen.</title>
        <authorList>
            <person name="Vanheule A."/>
            <person name="Audenaert K."/>
            <person name="Warris S."/>
            <person name="Van De Geest H."/>
            <person name="Schijlen E."/>
            <person name="Hofte M."/>
            <person name="De Saeger S."/>
            <person name="Haesaert G."/>
            <person name="Waalwijk C."/>
            <person name="Van Der Lee T."/>
        </authorList>
    </citation>
    <scope>NUCLEOTIDE SEQUENCE [LARGE SCALE GENOMIC DNA]</scope>
    <source>
        <strain evidence="9 11">2516</strain>
    </source>
</reference>